<feature type="transmembrane region" description="Helical" evidence="16">
    <location>
        <begin position="740"/>
        <end position="760"/>
    </location>
</feature>
<keyword evidence="6" id="KW-0328">Glycosyltransferase</keyword>
<evidence type="ECO:0000256" key="16">
    <source>
        <dbReference type="RuleBase" id="RU004914"/>
    </source>
</evidence>
<dbReference type="InterPro" id="IPR052261">
    <property type="entry name" value="Glycosyltransferase_13"/>
</dbReference>
<dbReference type="Gene3D" id="3.90.550.10">
    <property type="entry name" value="Spore Coat Polysaccharide Biosynthesis Protein SpsA, Chain A"/>
    <property type="match status" value="1"/>
</dbReference>
<dbReference type="PANTHER" id="PTHR10468:SF0">
    <property type="entry name" value="ALPHA-1,3-MANNOSYL-GLYCOPROTEIN 2-BETA-N-ACETYLGLUCOSAMINYLTRANSFERASE"/>
    <property type="match status" value="1"/>
</dbReference>
<keyword evidence="8 16" id="KW-0812">Transmembrane</keyword>
<comment type="caution">
    <text evidence="18">The sequence shown here is derived from an EMBL/GenBank/DDBJ whole genome shotgun (WGS) entry which is preliminary data.</text>
</comment>
<dbReference type="GO" id="GO:0042910">
    <property type="term" value="F:xenobiotic transmembrane transporter activity"/>
    <property type="evidence" value="ECO:0007669"/>
    <property type="project" value="InterPro"/>
</dbReference>
<evidence type="ECO:0000256" key="10">
    <source>
        <dbReference type="ARBA" id="ARBA00022968"/>
    </source>
</evidence>
<accession>A0AAW1S731</accession>
<evidence type="ECO:0000256" key="5">
    <source>
        <dbReference type="ARBA" id="ARBA00010199"/>
    </source>
</evidence>
<dbReference type="Pfam" id="PF01554">
    <property type="entry name" value="MatE"/>
    <property type="match status" value="1"/>
</dbReference>
<evidence type="ECO:0000256" key="3">
    <source>
        <dbReference type="ARBA" id="ARBA00004922"/>
    </source>
</evidence>
<feature type="region of interest" description="Disordered" evidence="17">
    <location>
        <begin position="75"/>
        <end position="119"/>
    </location>
</feature>
<sequence>MYVSEEWVALFFWAFRNGGGSLPEQALREGHAGLSDSALRARLRALHRSNAALSLLLRKLDAQLEAAAAALPKPRRSELARRGAAQPETLRARSGDAGDFHGAIRRRGGKAAGASAARGRVERRVDTGGALAAVVTVTFNRAEYLERHMNSLLDVHTRDRSNRRRFPLFVSQDGAPPHGATRDVARSHPAQITYLSHQQRAAPMVADSRERTAYYRIADHYRFVMRTLFDCFGYSRVIILEDDMELAPDFFGYFAATAPLLDADDSLLCVSSWNDHGQAALVRDATRLLRSDFFPGLGWMLTARLWDELRDKWPQGYWDDWLRLGHVRRERQCIRPEVCRTYNYGERGTSQGQFYRRYLQPIRLNDLDVDWERVDLSYLEKRRFASDFMRALGAARPARNPHAAQMAVGDALLRYTSQSDYERIASFFGMMSDWKDGIPRASYRGVVVVHWQRARVFIAPADASRTQTEVAERGPWELLRFTLPTLGVWVVNPILSLIDTSVVGTRSAVELAALGPGTMLCDYSAYIFTFLAIATTNMLAISFARRNRAAAGDVLSDALGIACVLGCVLAATLYAAAPTALSAIAGEASRDVIAPALSYVRIRCLGVPAALLIFVAQAYFLAAMDPWTPLAAALLAGAANLAGDVALVCWFGWGIAGAALATAAAQLITAGALLAALRRPLRANSLAPGFKVALRWRLPSLRAAGLFLKYAGPIVGVLMSKTVMYSTLTSVASSLGPVNAGAHHVMLSVCMFFFCVGDAVSQAAQSFLPAVIGRPGAAQRLGCQLMTTGVFVGILNCAAAGGLVLVAPRLFTNSSAVVAAMMGLLPLLCVTLVVHTASMATEGMLLAGRDLRFLILSYGGNLALTLACLAAQQRFFAPVTIFGVWWCLLQFQSTRLVQNGWRLTTDRSPLVRERALPGLAPA</sequence>
<keyword evidence="19" id="KW-1185">Reference proteome</keyword>
<keyword evidence="14" id="KW-0464">Manganese</keyword>
<comment type="pathway">
    <text evidence="3">Protein modification; protein glycosylation.</text>
</comment>
<proteinExistence type="inferred from homology"/>
<dbReference type="InterPro" id="IPR004139">
    <property type="entry name" value="Glyco_trans_13"/>
</dbReference>
<name>A0AAW1S731_9CHLO</name>
<feature type="transmembrane region" description="Helical" evidence="16">
    <location>
        <begin position="523"/>
        <end position="543"/>
    </location>
</feature>
<dbReference type="PANTHER" id="PTHR10468">
    <property type="entry name" value="PROTEIN O-LINKED-MANNOSE BETA-1,2-N-ACETYLGLUCOSAMINYLTRANSFERASE 1/ALPHA-1,3-MANNOSYL-GLYCOPROTEIN 2-BETA-N-ACETYLGLUCOSAMINYLTRANSFERASE"/>
    <property type="match status" value="1"/>
</dbReference>
<evidence type="ECO:0000256" key="9">
    <source>
        <dbReference type="ARBA" id="ARBA00022723"/>
    </source>
</evidence>
<evidence type="ECO:0000256" key="15">
    <source>
        <dbReference type="ARBA" id="ARBA00049421"/>
    </source>
</evidence>
<evidence type="ECO:0000256" key="4">
    <source>
        <dbReference type="ARBA" id="ARBA00006492"/>
    </source>
</evidence>
<comment type="subcellular location">
    <subcellularLocation>
        <location evidence="2">Golgi apparatus membrane</location>
        <topology evidence="2">Single-pass type II membrane protein</topology>
    </subcellularLocation>
</comment>
<evidence type="ECO:0000256" key="12">
    <source>
        <dbReference type="ARBA" id="ARBA00023034"/>
    </source>
</evidence>
<keyword evidence="10" id="KW-0735">Signal-anchor</keyword>
<evidence type="ECO:0000256" key="6">
    <source>
        <dbReference type="ARBA" id="ARBA00022676"/>
    </source>
</evidence>
<evidence type="ECO:0000313" key="19">
    <source>
        <dbReference type="Proteomes" id="UP001445335"/>
    </source>
</evidence>
<dbReference type="AlphaFoldDB" id="A0AAW1S731"/>
<evidence type="ECO:0000313" key="18">
    <source>
        <dbReference type="EMBL" id="KAK9842099.1"/>
    </source>
</evidence>
<evidence type="ECO:0000256" key="17">
    <source>
        <dbReference type="SAM" id="MobiDB-lite"/>
    </source>
</evidence>
<gene>
    <name evidence="18" type="ORF">WJX81_008345</name>
</gene>
<evidence type="ECO:0000256" key="11">
    <source>
        <dbReference type="ARBA" id="ARBA00022989"/>
    </source>
</evidence>
<dbReference type="GO" id="GO:0003827">
    <property type="term" value="F:alpha-1,3-mannosylglycoprotein 2-beta-N-acetylglucosaminyltransferase activity"/>
    <property type="evidence" value="ECO:0007669"/>
    <property type="project" value="UniProtKB-EC"/>
</dbReference>
<feature type="transmembrane region" description="Helical" evidence="16">
    <location>
        <begin position="632"/>
        <end position="653"/>
    </location>
</feature>
<comment type="catalytic activity">
    <reaction evidence="15">
        <text>N(4)-(alpha-D-Man-(1-&gt;3)-[alpha-D-Man-(1-&gt;3)-[alpha-D-Man-(1-&gt;6)]-alpha-D-Man-(1-&gt;6)]-beta-D-Man-(1-&gt;4)-beta-D-GlcNAc-(1-&gt;4)-beta-D-GlcNAc)-L-asparaginyl-[protein] (N-glucan mannose isomer 5A1,2) + UDP-N-acetyl-alpha-D-glucosamine = N(4)-{beta-D-GlcNAc-(1-&gt;2)-alpha-D-Man-(1-&gt;3)-[alpha-D-Man-(1-&gt;3)-[alpha-D-Man-(1-&gt;6)]-alpha-D-Man-(1-&gt;6)]-beta-D-Man-(1-&gt;4)-beta-D-GlcNAc-(1-&gt;4)-beta-D-GlcNAc}-L-asparaginyl-[protein] + UDP + H(+)</text>
        <dbReference type="Rhea" id="RHEA:11456"/>
        <dbReference type="Rhea" id="RHEA-COMP:14367"/>
        <dbReference type="Rhea" id="RHEA-COMP:14368"/>
        <dbReference type="ChEBI" id="CHEBI:15378"/>
        <dbReference type="ChEBI" id="CHEBI:57705"/>
        <dbReference type="ChEBI" id="CHEBI:58223"/>
        <dbReference type="ChEBI" id="CHEBI:59087"/>
        <dbReference type="ChEBI" id="CHEBI:60625"/>
        <dbReference type="EC" id="2.4.1.101"/>
    </reaction>
</comment>
<dbReference type="SUPFAM" id="SSF53448">
    <property type="entry name" value="Nucleotide-diphospho-sugar transferases"/>
    <property type="match status" value="1"/>
</dbReference>
<dbReference type="Proteomes" id="UP001445335">
    <property type="component" value="Unassembled WGS sequence"/>
</dbReference>
<reference evidence="18 19" key="1">
    <citation type="journal article" date="2024" name="Nat. Commun.">
        <title>Phylogenomics reveals the evolutionary origins of lichenization in chlorophyte algae.</title>
        <authorList>
            <person name="Puginier C."/>
            <person name="Libourel C."/>
            <person name="Otte J."/>
            <person name="Skaloud P."/>
            <person name="Haon M."/>
            <person name="Grisel S."/>
            <person name="Petersen M."/>
            <person name="Berrin J.G."/>
            <person name="Delaux P.M."/>
            <person name="Dal Grande F."/>
            <person name="Keller J."/>
        </authorList>
    </citation>
    <scope>NUCLEOTIDE SEQUENCE [LARGE SCALE GENOMIC DNA]</scope>
    <source>
        <strain evidence="18 19">SAG 245.80</strain>
    </source>
</reference>
<feature type="transmembrane region" description="Helical" evidence="16">
    <location>
        <begin position="555"/>
        <end position="576"/>
    </location>
</feature>
<dbReference type="InterPro" id="IPR002528">
    <property type="entry name" value="MATE_fam"/>
</dbReference>
<dbReference type="GO" id="GO:0015297">
    <property type="term" value="F:antiporter activity"/>
    <property type="evidence" value="ECO:0007669"/>
    <property type="project" value="InterPro"/>
</dbReference>
<dbReference type="Gene3D" id="3.10.180.20">
    <property type="entry name" value="N-Acetylglucosaminyltransferase I, Domain 2"/>
    <property type="match status" value="1"/>
</dbReference>
<keyword evidence="12" id="KW-0333">Golgi apparatus</keyword>
<protein>
    <recommendedName>
        <fullName evidence="16">Protein DETOXIFICATION</fullName>
    </recommendedName>
    <alternativeName>
        <fullName evidence="16">Multidrug and toxic compound extrusion protein</fullName>
    </alternativeName>
</protein>
<feature type="transmembrane region" description="Helical" evidence="16">
    <location>
        <begin position="698"/>
        <end position="720"/>
    </location>
</feature>
<keyword evidence="7" id="KW-0808">Transferase</keyword>
<evidence type="ECO:0000256" key="8">
    <source>
        <dbReference type="ARBA" id="ARBA00022692"/>
    </source>
</evidence>
<evidence type="ECO:0000256" key="1">
    <source>
        <dbReference type="ARBA" id="ARBA00001936"/>
    </source>
</evidence>
<evidence type="ECO:0000256" key="13">
    <source>
        <dbReference type="ARBA" id="ARBA00023136"/>
    </source>
</evidence>
<feature type="transmembrane region" description="Helical" evidence="16">
    <location>
        <begin position="781"/>
        <end position="805"/>
    </location>
</feature>
<evidence type="ECO:0000256" key="2">
    <source>
        <dbReference type="ARBA" id="ARBA00004323"/>
    </source>
</evidence>
<keyword evidence="13 16" id="KW-0472">Membrane</keyword>
<feature type="compositionally biased region" description="Basic and acidic residues" evidence="17">
    <location>
        <begin position="90"/>
        <end position="99"/>
    </location>
</feature>
<feature type="transmembrane region" description="Helical" evidence="16">
    <location>
        <begin position="851"/>
        <end position="869"/>
    </location>
</feature>
<evidence type="ECO:0000256" key="7">
    <source>
        <dbReference type="ARBA" id="ARBA00022679"/>
    </source>
</evidence>
<evidence type="ECO:0000256" key="14">
    <source>
        <dbReference type="ARBA" id="ARBA00023211"/>
    </source>
</evidence>
<dbReference type="FunFam" id="3.90.550.10:FF:000090">
    <property type="entry name" value="Alpha-1,3-mannosyl-glycoprotein 2-beta-N-acetylglucosaminyltransferase"/>
    <property type="match status" value="1"/>
</dbReference>
<comment type="similarity">
    <text evidence="4">Belongs to the glycosyltransferase 13 family.</text>
</comment>
<feature type="transmembrane region" description="Helical" evidence="16">
    <location>
        <begin position="659"/>
        <end position="677"/>
    </location>
</feature>
<comment type="similarity">
    <text evidence="5 16">Belongs to the multi antimicrobial extrusion (MATE) (TC 2.A.66.1) family.</text>
</comment>
<dbReference type="GO" id="GO:0046872">
    <property type="term" value="F:metal ion binding"/>
    <property type="evidence" value="ECO:0007669"/>
    <property type="project" value="UniProtKB-KW"/>
</dbReference>
<feature type="transmembrane region" description="Helical" evidence="16">
    <location>
        <begin position="817"/>
        <end position="839"/>
    </location>
</feature>
<dbReference type="EMBL" id="JALJOU010000009">
    <property type="protein sequence ID" value="KAK9842099.1"/>
    <property type="molecule type" value="Genomic_DNA"/>
</dbReference>
<keyword evidence="9" id="KW-0479">Metal-binding</keyword>
<feature type="transmembrane region" description="Helical" evidence="16">
    <location>
        <begin position="596"/>
        <end position="620"/>
    </location>
</feature>
<keyword evidence="11 16" id="KW-1133">Transmembrane helix</keyword>
<dbReference type="GO" id="GO:0000139">
    <property type="term" value="C:Golgi membrane"/>
    <property type="evidence" value="ECO:0007669"/>
    <property type="project" value="UniProtKB-SubCell"/>
</dbReference>
<organism evidence="18 19">
    <name type="scientific">Elliptochloris bilobata</name>
    <dbReference type="NCBI Taxonomy" id="381761"/>
    <lineage>
        <taxon>Eukaryota</taxon>
        <taxon>Viridiplantae</taxon>
        <taxon>Chlorophyta</taxon>
        <taxon>core chlorophytes</taxon>
        <taxon>Trebouxiophyceae</taxon>
        <taxon>Trebouxiophyceae incertae sedis</taxon>
        <taxon>Elliptochloris clade</taxon>
        <taxon>Elliptochloris</taxon>
    </lineage>
</organism>
<dbReference type="InterPro" id="IPR029044">
    <property type="entry name" value="Nucleotide-diphossugar_trans"/>
</dbReference>
<dbReference type="Pfam" id="PF03071">
    <property type="entry name" value="GNT-I"/>
    <property type="match status" value="1"/>
</dbReference>
<comment type="cofactor">
    <cofactor evidence="1">
        <name>Mn(2+)</name>
        <dbReference type="ChEBI" id="CHEBI:29035"/>
    </cofactor>
</comment>